<comment type="caution">
    <text evidence="1">The sequence shown here is derived from an EMBL/GenBank/DDBJ whole genome shotgun (WGS) entry which is preliminary data.</text>
</comment>
<dbReference type="OrthoDB" id="10641447at2759"/>
<sequence>MNIFRQPNVQTHLKNNNPNLFQYLAKKDEQPSDRDEDNYRAIHNQIQNETEMNTTADNFKMKISTEILRKNNNKTDLES</sequence>
<accession>A0A132AM73</accession>
<dbReference type="AlphaFoldDB" id="A0A132AM73"/>
<dbReference type="Proteomes" id="UP000616769">
    <property type="component" value="Unassembled WGS sequence"/>
</dbReference>
<dbReference type="VEuPathDB" id="VectorBase:SSCA000981"/>
<evidence type="ECO:0000313" key="1">
    <source>
        <dbReference type="EMBL" id="KPM11949.1"/>
    </source>
</evidence>
<proteinExistence type="predicted"/>
<evidence type="ECO:0000313" key="2">
    <source>
        <dbReference type="Proteomes" id="UP000616769"/>
    </source>
</evidence>
<protein>
    <submittedName>
        <fullName evidence="1">Uncharacterized protein</fullName>
    </submittedName>
</protein>
<gene>
    <name evidence="1" type="ORF">QR98_0105280</name>
</gene>
<organism evidence="1 2">
    <name type="scientific">Sarcoptes scabiei</name>
    <name type="common">Itch mite</name>
    <name type="synonym">Acarus scabiei</name>
    <dbReference type="NCBI Taxonomy" id="52283"/>
    <lineage>
        <taxon>Eukaryota</taxon>
        <taxon>Metazoa</taxon>
        <taxon>Ecdysozoa</taxon>
        <taxon>Arthropoda</taxon>
        <taxon>Chelicerata</taxon>
        <taxon>Arachnida</taxon>
        <taxon>Acari</taxon>
        <taxon>Acariformes</taxon>
        <taxon>Sarcoptiformes</taxon>
        <taxon>Astigmata</taxon>
        <taxon>Psoroptidia</taxon>
        <taxon>Sarcoptoidea</taxon>
        <taxon>Sarcoptidae</taxon>
        <taxon>Sarcoptinae</taxon>
        <taxon>Sarcoptes</taxon>
    </lineage>
</organism>
<reference evidence="1 2" key="1">
    <citation type="journal article" date="2015" name="Parasit. Vectors">
        <title>Draft genome of the scabies mite.</title>
        <authorList>
            <person name="Rider S.D.Jr."/>
            <person name="Morgan M.S."/>
            <person name="Arlian L.G."/>
        </authorList>
    </citation>
    <scope>NUCLEOTIDE SEQUENCE [LARGE SCALE GENOMIC DNA]</scope>
    <source>
        <strain evidence="1">Arlian Lab</strain>
    </source>
</reference>
<dbReference type="EMBL" id="JXLN01018388">
    <property type="protein sequence ID" value="KPM11949.1"/>
    <property type="molecule type" value="Genomic_DNA"/>
</dbReference>
<name>A0A132AM73_SARSC</name>